<feature type="coiled-coil region" evidence="1">
    <location>
        <begin position="181"/>
        <end position="208"/>
    </location>
</feature>
<protein>
    <submittedName>
        <fullName evidence="3">FUSC family protein</fullName>
    </submittedName>
</protein>
<feature type="transmembrane region" description="Helical" evidence="2">
    <location>
        <begin position="82"/>
        <end position="102"/>
    </location>
</feature>
<keyword evidence="4" id="KW-1185">Reference proteome</keyword>
<gene>
    <name evidence="3" type="ORF">H9651_12725</name>
</gene>
<dbReference type="RefSeq" id="WP_191719706.1">
    <property type="nucleotide sequence ID" value="NZ_JACSQP010000009.1"/>
</dbReference>
<feature type="transmembrane region" description="Helical" evidence="2">
    <location>
        <begin position="58"/>
        <end position="75"/>
    </location>
</feature>
<accession>A0ABR8S4T8</accession>
<keyword evidence="1" id="KW-0175">Coiled coil</keyword>
<feature type="transmembrane region" description="Helical" evidence="2">
    <location>
        <begin position="156"/>
        <end position="176"/>
    </location>
</feature>
<proteinExistence type="predicted"/>
<feature type="transmembrane region" description="Helical" evidence="2">
    <location>
        <begin position="27"/>
        <end position="46"/>
    </location>
</feature>
<keyword evidence="2" id="KW-0472">Membrane</keyword>
<evidence type="ECO:0000256" key="1">
    <source>
        <dbReference type="SAM" id="Coils"/>
    </source>
</evidence>
<keyword evidence="2" id="KW-0812">Transmembrane</keyword>
<evidence type="ECO:0000313" key="4">
    <source>
        <dbReference type="Proteomes" id="UP000648352"/>
    </source>
</evidence>
<organism evidence="3 4">
    <name type="scientific">Microbacterium pullorum</name>
    <dbReference type="NCBI Taxonomy" id="2762236"/>
    <lineage>
        <taxon>Bacteria</taxon>
        <taxon>Bacillati</taxon>
        <taxon>Actinomycetota</taxon>
        <taxon>Actinomycetes</taxon>
        <taxon>Micrococcales</taxon>
        <taxon>Microbacteriaceae</taxon>
        <taxon>Microbacterium</taxon>
    </lineage>
</organism>
<comment type="caution">
    <text evidence="3">The sequence shown here is derived from an EMBL/GenBank/DDBJ whole genome shotgun (WGS) entry which is preliminary data.</text>
</comment>
<reference evidence="3 4" key="1">
    <citation type="submission" date="2020-08" db="EMBL/GenBank/DDBJ databases">
        <title>A Genomic Blueprint of the Chicken Gut Microbiome.</title>
        <authorList>
            <person name="Gilroy R."/>
            <person name="Ravi A."/>
            <person name="Getino M."/>
            <person name="Pursley I."/>
            <person name="Horton D.L."/>
            <person name="Alikhan N.-F."/>
            <person name="Baker D."/>
            <person name="Gharbi K."/>
            <person name="Hall N."/>
            <person name="Watson M."/>
            <person name="Adriaenssens E.M."/>
            <person name="Foster-Nyarko E."/>
            <person name="Jarju S."/>
            <person name="Secka A."/>
            <person name="Antonio M."/>
            <person name="Oren A."/>
            <person name="Chaudhuri R."/>
            <person name="La Ragione R.M."/>
            <person name="Hildebrand F."/>
            <person name="Pallen M.J."/>
        </authorList>
    </citation>
    <scope>NUCLEOTIDE SEQUENCE [LARGE SCALE GENOMIC DNA]</scope>
    <source>
        <strain evidence="3 4">Sa4CUA7</strain>
    </source>
</reference>
<keyword evidence="2" id="KW-1133">Transmembrane helix</keyword>
<feature type="transmembrane region" description="Helical" evidence="2">
    <location>
        <begin position="108"/>
        <end position="125"/>
    </location>
</feature>
<evidence type="ECO:0000313" key="3">
    <source>
        <dbReference type="EMBL" id="MBD7958506.1"/>
    </source>
</evidence>
<sequence length="367" mass="38607">MSPSPRGALRRPAVVATLRSAGSEVVALSRLLLAVKTAVAAALAWYLAPYVPFASAEYSYYAPMGVLVSMYPTVADSARAGFQAIVGLGLGILLGFGGLVALTVGAPGIVAIALVIGVGVALGGIRRLGEGREWIALAGLFVLVLGGRDADEFSTSYIVTMAFGVLVGVAANYVLLPPLYLREAGAQLAQLRDRIAQSLQQTADLIDEGDLDADRLGRDADDLAALSVSVAEGVREAGRSVRGNPRGRHRAAEQEQNRRAWSALERSVLLVRELMEMLMQYPDVARGASDRSTVALAEAVRACGVLMATPESEPEAAECLDEASRAVTRYAQLVAAGAQNAPAFSPELAVAGYLGRLVQLCRRSQYP</sequence>
<name>A0ABR8S4T8_9MICO</name>
<evidence type="ECO:0000256" key="2">
    <source>
        <dbReference type="SAM" id="Phobius"/>
    </source>
</evidence>
<dbReference type="Proteomes" id="UP000648352">
    <property type="component" value="Unassembled WGS sequence"/>
</dbReference>
<dbReference type="EMBL" id="JACSQP010000009">
    <property type="protein sequence ID" value="MBD7958506.1"/>
    <property type="molecule type" value="Genomic_DNA"/>
</dbReference>